<name>A0A5R8XXR7_9BACT</name>
<keyword evidence="2" id="KW-1185">Reference proteome</keyword>
<proteinExistence type="predicted"/>
<protein>
    <submittedName>
        <fullName evidence="1">Uncharacterized protein</fullName>
    </submittedName>
</protein>
<evidence type="ECO:0000313" key="1">
    <source>
        <dbReference type="EMBL" id="TLP36214.1"/>
    </source>
</evidence>
<dbReference type="RefSeq" id="WP_138153444.1">
    <property type="nucleotide sequence ID" value="NZ_VANU01000006.1"/>
</dbReference>
<dbReference type="EMBL" id="VANU01000006">
    <property type="protein sequence ID" value="TLP36214.1"/>
    <property type="molecule type" value="Genomic_DNA"/>
</dbReference>
<gene>
    <name evidence="1" type="ORF">FDK22_13165</name>
</gene>
<reference evidence="1 2" key="1">
    <citation type="submission" date="2019-05" db="EMBL/GenBank/DDBJ databases">
        <title>Arcobacter sp. nov., isolated from sea sediment.</title>
        <authorList>
            <person name="Kim W."/>
        </authorList>
    </citation>
    <scope>NUCLEOTIDE SEQUENCE [LARGE SCALE GENOMIC DNA]</scope>
    <source>
        <strain evidence="1 2">CAU 1517</strain>
    </source>
</reference>
<accession>A0A5R8XXR7</accession>
<dbReference type="AlphaFoldDB" id="A0A5R8XXR7"/>
<comment type="caution">
    <text evidence="1">The sequence shown here is derived from an EMBL/GenBank/DDBJ whole genome shotgun (WGS) entry which is preliminary data.</text>
</comment>
<evidence type="ECO:0000313" key="2">
    <source>
        <dbReference type="Proteomes" id="UP000308901"/>
    </source>
</evidence>
<organism evidence="1 2">
    <name type="scientific">Arcobacter arenosus</name>
    <dbReference type="NCBI Taxonomy" id="2576037"/>
    <lineage>
        <taxon>Bacteria</taxon>
        <taxon>Pseudomonadati</taxon>
        <taxon>Campylobacterota</taxon>
        <taxon>Epsilonproteobacteria</taxon>
        <taxon>Campylobacterales</taxon>
        <taxon>Arcobacteraceae</taxon>
        <taxon>Arcobacter</taxon>
    </lineage>
</organism>
<dbReference type="OrthoDB" id="1454196at2"/>
<dbReference type="Proteomes" id="UP000308901">
    <property type="component" value="Unassembled WGS sequence"/>
</dbReference>
<sequence>MTLNVRNFIINEMCVDVEVYQKRISLYSDGLDYIFEEVGDYLLNYEILTDREQFIEDVCKFIDKYGVLSEETYETLHILIRAFKIYKTGGLLELYLYNESESWEPLPKITKNLYHLMTESDKKTFNNLPDIVEIYRGTSIIESEGNILDFGQSWSLDIEKARYFAYELEQEEDKNLDRIVLKCEVFKSHIYAFSHHQSEELCIINPKGIITDSVKVIE</sequence>